<name>A0A1H8UDK5_9RHOB</name>
<sequence>MILDHLAVASETLEAAQAHVEEVLGVAMAPGGKHAHFGTHNRLLGLAEGLYLEAIAIDRAAPKPDYPRWFDLDRFTGPPRLANWICRVDDLDAALAGLPEGAGEPVTLERGDLRWRMAVPDDGILPMQGAFPAVLEWEVPNPPGERLDPSGCRLLRLEVIHPEAARLAQLLPLTDSRVVFEGGDVALRAVFDTPHGERVLT</sequence>
<proteinExistence type="predicted"/>
<evidence type="ECO:0000259" key="1">
    <source>
        <dbReference type="Pfam" id="PF13468"/>
    </source>
</evidence>
<dbReference type="EMBL" id="FODS01000019">
    <property type="protein sequence ID" value="SEP01309.1"/>
    <property type="molecule type" value="Genomic_DNA"/>
</dbReference>
<accession>A0A1H8UDK5</accession>
<dbReference type="AlphaFoldDB" id="A0A1H8UDK5"/>
<dbReference type="Gene3D" id="3.10.180.10">
    <property type="entry name" value="2,3-Dihydroxybiphenyl 1,2-Dioxygenase, domain 1"/>
    <property type="match status" value="1"/>
</dbReference>
<evidence type="ECO:0000313" key="2">
    <source>
        <dbReference type="EMBL" id="SEP01309.1"/>
    </source>
</evidence>
<dbReference type="Proteomes" id="UP000198893">
    <property type="component" value="Unassembled WGS sequence"/>
</dbReference>
<protein>
    <submittedName>
        <fullName evidence="2">Glyoxalase-like domain-containing protein</fullName>
    </submittedName>
</protein>
<dbReference type="STRING" id="569882.SAMN04490248_11972"/>
<gene>
    <name evidence="2" type="ORF">SAMN04490248_11972</name>
</gene>
<reference evidence="2 3" key="1">
    <citation type="submission" date="2016-10" db="EMBL/GenBank/DDBJ databases">
        <authorList>
            <person name="de Groot N.N."/>
        </authorList>
    </citation>
    <scope>NUCLEOTIDE SEQUENCE [LARGE SCALE GENOMIC DNA]</scope>
    <source>
        <strain evidence="2 3">DSM 27842</strain>
    </source>
</reference>
<dbReference type="OrthoDB" id="8451710at2"/>
<dbReference type="RefSeq" id="WP_093119589.1">
    <property type="nucleotide sequence ID" value="NZ_FODS01000019.1"/>
</dbReference>
<dbReference type="InterPro" id="IPR029068">
    <property type="entry name" value="Glyas_Bleomycin-R_OHBP_Dase"/>
</dbReference>
<keyword evidence="3" id="KW-1185">Reference proteome</keyword>
<dbReference type="InterPro" id="IPR025870">
    <property type="entry name" value="Glyoxalase-like_dom"/>
</dbReference>
<feature type="domain" description="Glyoxalase-like" evidence="1">
    <location>
        <begin position="3"/>
        <end position="171"/>
    </location>
</feature>
<organism evidence="2 3">
    <name type="scientific">Salinihabitans flavidus</name>
    <dbReference type="NCBI Taxonomy" id="569882"/>
    <lineage>
        <taxon>Bacteria</taxon>
        <taxon>Pseudomonadati</taxon>
        <taxon>Pseudomonadota</taxon>
        <taxon>Alphaproteobacteria</taxon>
        <taxon>Rhodobacterales</taxon>
        <taxon>Roseobacteraceae</taxon>
        <taxon>Salinihabitans</taxon>
    </lineage>
</organism>
<evidence type="ECO:0000313" key="3">
    <source>
        <dbReference type="Proteomes" id="UP000198893"/>
    </source>
</evidence>
<dbReference type="Pfam" id="PF13468">
    <property type="entry name" value="Glyoxalase_3"/>
    <property type="match status" value="1"/>
</dbReference>